<keyword evidence="2" id="KW-1185">Reference proteome</keyword>
<dbReference type="VEuPathDB" id="FungiDB:JI435_425910"/>
<organism evidence="1 2">
    <name type="scientific">Phaeosphaeria nodorum (strain SN15 / ATCC MYA-4574 / FGSC 10173)</name>
    <name type="common">Glume blotch fungus</name>
    <name type="synonym">Parastagonospora nodorum</name>
    <dbReference type="NCBI Taxonomy" id="321614"/>
    <lineage>
        <taxon>Eukaryota</taxon>
        <taxon>Fungi</taxon>
        <taxon>Dikarya</taxon>
        <taxon>Ascomycota</taxon>
        <taxon>Pezizomycotina</taxon>
        <taxon>Dothideomycetes</taxon>
        <taxon>Pleosporomycetidae</taxon>
        <taxon>Pleosporales</taxon>
        <taxon>Pleosporineae</taxon>
        <taxon>Phaeosphaeriaceae</taxon>
        <taxon>Parastagonospora</taxon>
    </lineage>
</organism>
<dbReference type="AlphaFoldDB" id="A0A7U2EPS0"/>
<reference evidence="2" key="1">
    <citation type="journal article" date="2021" name="BMC Genomics">
        <title>Chromosome-level genome assembly and manually-curated proteome of model necrotroph Parastagonospora nodorum Sn15 reveals a genome-wide trove of candidate effector homologs, and redundancy of virulence-related functions within an accessory chromosome.</title>
        <authorList>
            <person name="Bertazzoni S."/>
            <person name="Jones D.A.B."/>
            <person name="Phan H.T."/>
            <person name="Tan K.-C."/>
            <person name="Hane J.K."/>
        </authorList>
    </citation>
    <scope>NUCLEOTIDE SEQUENCE [LARGE SCALE GENOMIC DNA]</scope>
    <source>
        <strain evidence="2">SN15 / ATCC MYA-4574 / FGSC 10173)</strain>
    </source>
</reference>
<dbReference type="EMBL" id="CP069023">
    <property type="protein sequence ID" value="QRC90729.1"/>
    <property type="molecule type" value="Genomic_DNA"/>
</dbReference>
<evidence type="ECO:0000313" key="1">
    <source>
        <dbReference type="EMBL" id="QRC90729.1"/>
    </source>
</evidence>
<dbReference type="OrthoDB" id="3679025at2759"/>
<name>A0A7U2EPS0_PHANO</name>
<dbReference type="Proteomes" id="UP000663193">
    <property type="component" value="Chromosome 1"/>
</dbReference>
<dbReference type="RefSeq" id="XP_001790936.1">
    <property type="nucleotide sequence ID" value="XM_001790884.1"/>
</dbReference>
<dbReference type="KEGG" id="pno:SNOG_00245"/>
<accession>A0A7U2EPS0</accession>
<proteinExistence type="predicted"/>
<gene>
    <name evidence="1" type="ORF">JI435_425910</name>
</gene>
<evidence type="ECO:0000313" key="2">
    <source>
        <dbReference type="Proteomes" id="UP000663193"/>
    </source>
</evidence>
<protein>
    <submittedName>
        <fullName evidence="1">Uncharacterized protein</fullName>
    </submittedName>
</protein>
<sequence>MFQQATARLTRRSFPADISAAKSRVAQWEPNLSLPQFPHGNIVQDEDDGPHWMTTYSAFDPGMMRPLLLSGISLDVERINLSVFAVPKSPALATYTPHMAYTFAKPSHTQPVVNMSTKPWPYSLPDFLHPKPGTTFGMMHGSGLVALEKAGNVGFLQAVLFGVPDPDNDGEKAGDVVEVQDREVGGKGLVAVQSESFEVVVK</sequence>